<name>A0A4R3HVN0_PAULE</name>
<keyword evidence="3" id="KW-1185">Reference proteome</keyword>
<dbReference type="OrthoDB" id="7172943at2"/>
<organism evidence="2 3">
    <name type="scientific">Paucimonas lemoignei</name>
    <name type="common">Pseudomonas lemoignei</name>
    <dbReference type="NCBI Taxonomy" id="29443"/>
    <lineage>
        <taxon>Bacteria</taxon>
        <taxon>Pseudomonadati</taxon>
        <taxon>Pseudomonadota</taxon>
        <taxon>Betaproteobacteria</taxon>
        <taxon>Burkholderiales</taxon>
        <taxon>Burkholderiaceae</taxon>
        <taxon>Paucimonas</taxon>
    </lineage>
</organism>
<evidence type="ECO:0000313" key="2">
    <source>
        <dbReference type="EMBL" id="TCS36613.1"/>
    </source>
</evidence>
<keyword evidence="1" id="KW-0732">Signal</keyword>
<evidence type="ECO:0000256" key="1">
    <source>
        <dbReference type="SAM" id="SignalP"/>
    </source>
</evidence>
<protein>
    <recommendedName>
        <fullName evidence="4">Lipoprotein</fullName>
    </recommendedName>
</protein>
<dbReference type="PROSITE" id="PS51257">
    <property type="entry name" value="PROKAR_LIPOPROTEIN"/>
    <property type="match status" value="1"/>
</dbReference>
<sequence length="220" mass="23676">MKKGLGLLAFATVLFLVGCATSYQPLGMTGGFSETRISDDTYQVKFSGNGNTSGDKVWYYWIYRCAELTKSKGYNAFVLISDKAASNSNDKLSGASASLQPATMGSGEEPVFVNAKGGGGYYYIPSYGGRITTYSASAFVRFLKEPIPDSVSYYKAPVILEALKPYIDSEGNTVTKVPSRVDLLKQALVLSKDAMTIGELPNSTAPTTLDDYKSLLPAKQ</sequence>
<dbReference type="RefSeq" id="WP_132258956.1">
    <property type="nucleotide sequence ID" value="NZ_SLZQ01000006.1"/>
</dbReference>
<dbReference type="Proteomes" id="UP000295382">
    <property type="component" value="Unassembled WGS sequence"/>
</dbReference>
<feature type="signal peptide" evidence="1">
    <location>
        <begin position="1"/>
        <end position="22"/>
    </location>
</feature>
<evidence type="ECO:0000313" key="3">
    <source>
        <dbReference type="Proteomes" id="UP000295382"/>
    </source>
</evidence>
<dbReference type="EMBL" id="SLZQ01000006">
    <property type="protein sequence ID" value="TCS36613.1"/>
    <property type="molecule type" value="Genomic_DNA"/>
</dbReference>
<accession>A0A4R3HVN0</accession>
<gene>
    <name evidence="2" type="ORF">EDC30_106155</name>
</gene>
<dbReference type="NCBIfam" id="NF047637">
    <property type="entry name" value="lipo_CC0125"/>
    <property type="match status" value="1"/>
</dbReference>
<feature type="chain" id="PRO_5020750936" description="Lipoprotein" evidence="1">
    <location>
        <begin position="23"/>
        <end position="220"/>
    </location>
</feature>
<proteinExistence type="predicted"/>
<dbReference type="AlphaFoldDB" id="A0A4R3HVN0"/>
<comment type="caution">
    <text evidence="2">The sequence shown here is derived from an EMBL/GenBank/DDBJ whole genome shotgun (WGS) entry which is preliminary data.</text>
</comment>
<reference evidence="2 3" key="1">
    <citation type="submission" date="2019-03" db="EMBL/GenBank/DDBJ databases">
        <title>Genomic Encyclopedia of Type Strains, Phase IV (KMG-IV): sequencing the most valuable type-strain genomes for metagenomic binning, comparative biology and taxonomic classification.</title>
        <authorList>
            <person name="Goeker M."/>
        </authorList>
    </citation>
    <scope>NUCLEOTIDE SEQUENCE [LARGE SCALE GENOMIC DNA]</scope>
    <source>
        <strain evidence="2 3">DSM 7445</strain>
    </source>
</reference>
<evidence type="ECO:0008006" key="4">
    <source>
        <dbReference type="Google" id="ProtNLM"/>
    </source>
</evidence>